<dbReference type="AlphaFoldDB" id="A0AAE0VWD9"/>
<gene>
    <name evidence="1" type="ORF">CHS0354_040557</name>
</gene>
<dbReference type="Proteomes" id="UP001195483">
    <property type="component" value="Unassembled WGS sequence"/>
</dbReference>
<reference evidence="1" key="3">
    <citation type="submission" date="2023-05" db="EMBL/GenBank/DDBJ databases">
        <authorList>
            <person name="Smith C.H."/>
        </authorList>
    </citation>
    <scope>NUCLEOTIDE SEQUENCE</scope>
    <source>
        <strain evidence="1">CHS0354</strain>
        <tissue evidence="1">Mantle</tissue>
    </source>
</reference>
<reference evidence="1" key="1">
    <citation type="journal article" date="2021" name="Genome Biol. Evol.">
        <title>A High-Quality Reference Genome for a Parasitic Bivalve with Doubly Uniparental Inheritance (Bivalvia: Unionida).</title>
        <authorList>
            <person name="Smith C.H."/>
        </authorList>
    </citation>
    <scope>NUCLEOTIDE SEQUENCE</scope>
    <source>
        <strain evidence="1">CHS0354</strain>
    </source>
</reference>
<evidence type="ECO:0000313" key="2">
    <source>
        <dbReference type="Proteomes" id="UP001195483"/>
    </source>
</evidence>
<protein>
    <submittedName>
        <fullName evidence="1">Uncharacterized protein</fullName>
    </submittedName>
</protein>
<organism evidence="1 2">
    <name type="scientific">Potamilus streckersoni</name>
    <dbReference type="NCBI Taxonomy" id="2493646"/>
    <lineage>
        <taxon>Eukaryota</taxon>
        <taxon>Metazoa</taxon>
        <taxon>Spiralia</taxon>
        <taxon>Lophotrochozoa</taxon>
        <taxon>Mollusca</taxon>
        <taxon>Bivalvia</taxon>
        <taxon>Autobranchia</taxon>
        <taxon>Heteroconchia</taxon>
        <taxon>Palaeoheterodonta</taxon>
        <taxon>Unionida</taxon>
        <taxon>Unionoidea</taxon>
        <taxon>Unionidae</taxon>
        <taxon>Ambleminae</taxon>
        <taxon>Lampsilini</taxon>
        <taxon>Potamilus</taxon>
    </lineage>
</organism>
<accession>A0AAE0VWD9</accession>
<comment type="caution">
    <text evidence="1">The sequence shown here is derived from an EMBL/GenBank/DDBJ whole genome shotgun (WGS) entry which is preliminary data.</text>
</comment>
<reference evidence="1" key="2">
    <citation type="journal article" date="2021" name="Genome Biol. Evol.">
        <title>Developing a high-quality reference genome for a parasitic bivalve with doubly uniparental inheritance (Bivalvia: Unionida).</title>
        <authorList>
            <person name="Smith C.H."/>
        </authorList>
    </citation>
    <scope>NUCLEOTIDE SEQUENCE</scope>
    <source>
        <strain evidence="1">CHS0354</strain>
        <tissue evidence="1">Mantle</tissue>
    </source>
</reference>
<sequence>MAAAEEAKMLKEFKFWITMWTSPFQTPVTTGIRTSLSKVSGPLQVFSVSPSQKLHYENIRAKRVVQTIRTCCAIKVKIR</sequence>
<dbReference type="EMBL" id="JAEAOA010002340">
    <property type="protein sequence ID" value="KAK3591647.1"/>
    <property type="molecule type" value="Genomic_DNA"/>
</dbReference>
<evidence type="ECO:0000313" key="1">
    <source>
        <dbReference type="EMBL" id="KAK3591647.1"/>
    </source>
</evidence>
<keyword evidence="2" id="KW-1185">Reference proteome</keyword>
<proteinExistence type="predicted"/>
<name>A0AAE0VWD9_9BIVA</name>